<dbReference type="InterPro" id="IPR029063">
    <property type="entry name" value="SAM-dependent_MTases_sf"/>
</dbReference>
<dbReference type="GO" id="GO:0008757">
    <property type="term" value="F:S-adenosylmethionine-dependent methyltransferase activity"/>
    <property type="evidence" value="ECO:0007669"/>
    <property type="project" value="InterPro"/>
</dbReference>
<dbReference type="STRING" id="2074.BG845_00723"/>
<dbReference type="Proteomes" id="UP000194360">
    <property type="component" value="Unassembled WGS sequence"/>
</dbReference>
<evidence type="ECO:0000259" key="1">
    <source>
        <dbReference type="Pfam" id="PF08241"/>
    </source>
</evidence>
<sequence>MPTDPYDVLAGHYVEHNRTGPYNAYYERPALLELCGDQCGRDVLDLGCGPGVTAAALLGAGARVTALDRSAAMISAAAGLLGDRATLLQHDMNDPLPLPDAAVDTVVAGLSLHYLADWSGPLAEIRRVLRPGGRLVASVHHPMTDRRVPSLAPDGHGDYLDSYPIPIRWSVGAVSASVRFWHHPLGRITGWVSGAGLSLTDLVEPRPVEEMAVDHPGTFAALSAEPAFLLIAATAPG</sequence>
<keyword evidence="2" id="KW-0489">Methyltransferase</keyword>
<dbReference type="GO" id="GO:0032259">
    <property type="term" value="P:methylation"/>
    <property type="evidence" value="ECO:0007669"/>
    <property type="project" value="UniProtKB-KW"/>
</dbReference>
<keyword evidence="3" id="KW-1185">Reference proteome</keyword>
<proteinExistence type="predicted"/>
<dbReference type="InterPro" id="IPR013216">
    <property type="entry name" value="Methyltransf_11"/>
</dbReference>
<organism evidence="2 3">
    <name type="scientific">Pseudonocardia autotrophica</name>
    <name type="common">Amycolata autotrophica</name>
    <name type="synonym">Nocardia autotrophica</name>
    <dbReference type="NCBI Taxonomy" id="2074"/>
    <lineage>
        <taxon>Bacteria</taxon>
        <taxon>Bacillati</taxon>
        <taxon>Actinomycetota</taxon>
        <taxon>Actinomycetes</taxon>
        <taxon>Pseudonocardiales</taxon>
        <taxon>Pseudonocardiaceae</taxon>
        <taxon>Pseudonocardia</taxon>
    </lineage>
</organism>
<gene>
    <name evidence="2" type="primary">bioC_2</name>
    <name evidence="2" type="ORF">BG845_00723</name>
</gene>
<dbReference type="SUPFAM" id="SSF53335">
    <property type="entry name" value="S-adenosyl-L-methionine-dependent methyltransferases"/>
    <property type="match status" value="1"/>
</dbReference>
<accession>A0A1Y2N855</accession>
<name>A0A1Y2N855_PSEAH</name>
<keyword evidence="2" id="KW-0808">Transferase</keyword>
<protein>
    <submittedName>
        <fullName evidence="2">Malonyl-[acyl-carrier protein] O-methyltransferase</fullName>
        <ecNumber evidence="2">2.1.1.197</ecNumber>
    </submittedName>
</protein>
<feature type="domain" description="Methyltransferase type 11" evidence="1">
    <location>
        <begin position="44"/>
        <end position="136"/>
    </location>
</feature>
<evidence type="ECO:0000313" key="2">
    <source>
        <dbReference type="EMBL" id="OSY43118.1"/>
    </source>
</evidence>
<dbReference type="EMBL" id="MIGB01000003">
    <property type="protein sequence ID" value="OSY43118.1"/>
    <property type="molecule type" value="Genomic_DNA"/>
</dbReference>
<evidence type="ECO:0000313" key="3">
    <source>
        <dbReference type="Proteomes" id="UP000194360"/>
    </source>
</evidence>
<dbReference type="InterPro" id="IPR050508">
    <property type="entry name" value="Methyltransf_Superfamily"/>
</dbReference>
<dbReference type="CDD" id="cd02440">
    <property type="entry name" value="AdoMet_MTases"/>
    <property type="match status" value="1"/>
</dbReference>
<dbReference type="RefSeq" id="WP_085911056.1">
    <property type="nucleotide sequence ID" value="NZ_AP018920.1"/>
</dbReference>
<dbReference type="Pfam" id="PF08241">
    <property type="entry name" value="Methyltransf_11"/>
    <property type="match status" value="1"/>
</dbReference>
<reference evidence="2 3" key="1">
    <citation type="submission" date="2016-09" db="EMBL/GenBank/DDBJ databases">
        <title>Pseudonocardia autotrophica DSM535, a candidate organism with high potential of specific P450 cytochromes.</title>
        <authorList>
            <person name="Grumaz C."/>
            <person name="Vainshtein Y."/>
            <person name="Kirstahler P."/>
            <person name="Sohn K."/>
        </authorList>
    </citation>
    <scope>NUCLEOTIDE SEQUENCE [LARGE SCALE GENOMIC DNA]</scope>
    <source>
        <strain evidence="2 3">DSM 535</strain>
    </source>
</reference>
<dbReference type="OrthoDB" id="5566900at2"/>
<dbReference type="Gene3D" id="3.40.50.150">
    <property type="entry name" value="Vaccinia Virus protein VP39"/>
    <property type="match status" value="1"/>
</dbReference>
<dbReference type="AlphaFoldDB" id="A0A1Y2N855"/>
<dbReference type="PANTHER" id="PTHR42912">
    <property type="entry name" value="METHYLTRANSFERASE"/>
    <property type="match status" value="1"/>
</dbReference>
<comment type="caution">
    <text evidence="2">The sequence shown here is derived from an EMBL/GenBank/DDBJ whole genome shotgun (WGS) entry which is preliminary data.</text>
</comment>
<dbReference type="GO" id="GO:0102130">
    <property type="term" value="F:malonyl-CoA methyltransferase activity"/>
    <property type="evidence" value="ECO:0007669"/>
    <property type="project" value="UniProtKB-EC"/>
</dbReference>
<dbReference type="EC" id="2.1.1.197" evidence="2"/>